<dbReference type="EMBL" id="AM286415">
    <property type="protein sequence ID" value="CAL11449.1"/>
    <property type="molecule type" value="Genomic_DNA"/>
</dbReference>
<evidence type="ECO:0000313" key="1">
    <source>
        <dbReference type="EMBL" id="CAL11449.1"/>
    </source>
</evidence>
<protein>
    <submittedName>
        <fullName evidence="1">Uncharacterized protein</fullName>
    </submittedName>
</protein>
<sequence>MFYSVIVMADYFTLFLRIFMKLSCVSSSNNSVSSSNQKLPIKNKSPEHSAEIKLSKSKQPQQTDFNCFEENNLNNLISELNELFNYNDDNDKLFPIYMQLWNEIDKSENHRNHVLWEAQANKGKCSDALCVFLVDLSRLIVEESPLYKPEKVKDIRRTELCEEVLRKFVARGVQAEIDSIADMKINSPHWNGNEELKKQESTLSLVSYILGLTTNKKDGAKDRLGIGPIASVIGDMVNNARSFLKLRIDSHQPNIDVLHKITDSYYRCYCEKEKLPNEQLIDNVIKEVRASVSRSNSAAAKGVPSSIDPESSAYRIISKAILDPAISAICQKKVESKTRSNSYRENNGEKKKSTVEIQKEYLMIDETLDLKSSQIYKDVKNYLLSINENLTEDDITSCAKDYYEFFREKLKLNVSSLAQLEYLQLLNSNHNHNHNKNKRNGIVFDR</sequence>
<dbReference type="eggNOG" id="ENOG5031I3N">
    <property type="taxonomic scope" value="Bacteria"/>
</dbReference>
<dbReference type="KEGG" id="yen:YE1357"/>
<dbReference type="HOGENOM" id="CLU_054955_0_0_6"/>
<gene>
    <name evidence="1" type="ordered locus">YE1357</name>
</gene>
<dbReference type="OrthoDB" id="6481194at2"/>
<dbReference type="Proteomes" id="UP000000642">
    <property type="component" value="Chromosome"/>
</dbReference>
<dbReference type="PATRIC" id="fig|393305.7.peg.1476"/>
<dbReference type="AlphaFoldDB" id="A1JLL2"/>
<reference evidence="1 2" key="1">
    <citation type="journal article" date="2006" name="PLoS Genet.">
        <title>The complete genome sequence and comparative genome analysis of the high pathogenicity Yersinia enterocolitica strain 8081.</title>
        <authorList>
            <person name="Thomson N.R."/>
            <person name="Howard S."/>
            <person name="Wren B.W."/>
            <person name="Holden M.T.G."/>
            <person name="Crossman L."/>
            <person name="Challis G.L."/>
            <person name="Churcher C."/>
            <person name="Mungall K."/>
            <person name="Brooks K."/>
            <person name="Chillingworth T."/>
            <person name="Feltwell T."/>
            <person name="Abdellah Z."/>
            <person name="Hauser H."/>
            <person name="Jagels K."/>
            <person name="Maddison M."/>
            <person name="Moule S."/>
            <person name="Sanders M."/>
            <person name="Whitehead S."/>
            <person name="Quail M.A."/>
            <person name="Dougan G."/>
            <person name="Parkhill J."/>
            <person name="Prentice M.B."/>
        </authorList>
    </citation>
    <scope>NUCLEOTIDE SEQUENCE [LARGE SCALE GENOMIC DNA]</scope>
    <source>
        <strain evidence="2">NCTC 13174 / 8081</strain>
    </source>
</reference>
<proteinExistence type="predicted"/>
<name>A1JLL2_YERE8</name>
<accession>A1JLL2</accession>
<evidence type="ECO:0000313" key="2">
    <source>
        <dbReference type="Proteomes" id="UP000000642"/>
    </source>
</evidence>
<organism evidence="1 2">
    <name type="scientific">Yersinia enterocolitica serotype O:8 / biotype 1B (strain NCTC 13174 / 8081)</name>
    <dbReference type="NCBI Taxonomy" id="393305"/>
    <lineage>
        <taxon>Bacteria</taxon>
        <taxon>Pseudomonadati</taxon>
        <taxon>Pseudomonadota</taxon>
        <taxon>Gammaproteobacteria</taxon>
        <taxon>Enterobacterales</taxon>
        <taxon>Yersiniaceae</taxon>
        <taxon>Yersinia</taxon>
    </lineage>
</organism>